<keyword evidence="2" id="KW-0472">Membrane</keyword>
<evidence type="ECO:0000256" key="2">
    <source>
        <dbReference type="SAM" id="Phobius"/>
    </source>
</evidence>
<dbReference type="SUPFAM" id="SSF52540">
    <property type="entry name" value="P-loop containing nucleoside triphosphate hydrolases"/>
    <property type="match status" value="1"/>
</dbReference>
<dbReference type="Proteomes" id="UP000664859">
    <property type="component" value="Unassembled WGS sequence"/>
</dbReference>
<sequence length="361" mass="40142">MQAAAAALWATGATPTPKQVGTYLVHMRDPKYRFDRMREMSNSKGNCGIHQASGKVVNYRIMLAGESGLGKTTMMNNLFSSYTDKPVGNKGKQFDKTRLEDFMKPELRVKLQESFQVVFPGPQCTQSTVNFFLQDTPGYGDDVNVMNSINMVADHAKDQHILWNKHVKATTSIGLMPDIQQDTRFDICLYFISPHRYRGIDVAYVAALAKYVNVVPIIAKSDTIFPSDLWDKYEADYGLKRPAAGVFACVSSPIEDQGSFLQMFGVPAAAWPTRQYAWGTAAVFNPSHSDTFALRIMLFEKGFTHVDESTERLYRNIVQDLHARTATGGGFSVWPWIGAFAAFLILMGLIGACTEGGQKRA</sequence>
<feature type="transmembrane region" description="Helical" evidence="2">
    <location>
        <begin position="333"/>
        <end position="353"/>
    </location>
</feature>
<keyword evidence="1" id="KW-0342">GTP-binding</keyword>
<dbReference type="Pfam" id="PF00735">
    <property type="entry name" value="Septin"/>
    <property type="match status" value="1"/>
</dbReference>
<proteinExistence type="inferred from homology"/>
<keyword evidence="2" id="KW-0812">Transmembrane</keyword>
<evidence type="ECO:0000256" key="1">
    <source>
        <dbReference type="RuleBase" id="RU004560"/>
    </source>
</evidence>
<dbReference type="InterPro" id="IPR027417">
    <property type="entry name" value="P-loop_NTPase"/>
</dbReference>
<dbReference type="Gene3D" id="3.40.50.300">
    <property type="entry name" value="P-loop containing nucleotide triphosphate hydrolases"/>
    <property type="match status" value="1"/>
</dbReference>
<dbReference type="EMBL" id="JAFCMP010000401">
    <property type="protein sequence ID" value="KAG5180287.1"/>
    <property type="molecule type" value="Genomic_DNA"/>
</dbReference>
<organism evidence="4 5">
    <name type="scientific">Tribonema minus</name>
    <dbReference type="NCBI Taxonomy" id="303371"/>
    <lineage>
        <taxon>Eukaryota</taxon>
        <taxon>Sar</taxon>
        <taxon>Stramenopiles</taxon>
        <taxon>Ochrophyta</taxon>
        <taxon>PX clade</taxon>
        <taxon>Xanthophyceae</taxon>
        <taxon>Tribonematales</taxon>
        <taxon>Tribonemataceae</taxon>
        <taxon>Tribonema</taxon>
    </lineage>
</organism>
<keyword evidence="1" id="KW-0547">Nucleotide-binding</keyword>
<name>A0A835YRL2_9STRA</name>
<dbReference type="GO" id="GO:0005525">
    <property type="term" value="F:GTP binding"/>
    <property type="evidence" value="ECO:0007669"/>
    <property type="project" value="UniProtKB-KW"/>
</dbReference>
<keyword evidence="2" id="KW-1133">Transmembrane helix</keyword>
<comment type="similarity">
    <text evidence="1">Belongs to the TRAFAC class TrmE-Era-EngA-EngB-Septin-like GTPase superfamily. Septin GTPase family.</text>
</comment>
<dbReference type="PANTHER" id="PTHR18884">
    <property type="entry name" value="SEPTIN"/>
    <property type="match status" value="1"/>
</dbReference>
<dbReference type="InterPro" id="IPR030379">
    <property type="entry name" value="G_SEPTIN_dom"/>
</dbReference>
<comment type="caution">
    <text evidence="4">The sequence shown here is derived from an EMBL/GenBank/DDBJ whole genome shotgun (WGS) entry which is preliminary data.</text>
</comment>
<evidence type="ECO:0000259" key="3">
    <source>
        <dbReference type="PROSITE" id="PS51719"/>
    </source>
</evidence>
<accession>A0A835YRL2</accession>
<dbReference type="AlphaFoldDB" id="A0A835YRL2"/>
<dbReference type="PROSITE" id="PS51719">
    <property type="entry name" value="G_SEPTIN"/>
    <property type="match status" value="1"/>
</dbReference>
<reference evidence="4" key="1">
    <citation type="submission" date="2021-02" db="EMBL/GenBank/DDBJ databases">
        <title>First Annotated Genome of the Yellow-green Alga Tribonema minus.</title>
        <authorList>
            <person name="Mahan K.M."/>
        </authorList>
    </citation>
    <scope>NUCLEOTIDE SEQUENCE</scope>
    <source>
        <strain evidence="4">UTEX B ZZ1240</strain>
    </source>
</reference>
<dbReference type="OrthoDB" id="416553at2759"/>
<keyword evidence="5" id="KW-1185">Reference proteome</keyword>
<feature type="domain" description="Septin-type G" evidence="3">
    <location>
        <begin position="55"/>
        <end position="229"/>
    </location>
</feature>
<gene>
    <name evidence="4" type="ORF">JKP88DRAFT_324313</name>
</gene>
<evidence type="ECO:0000313" key="5">
    <source>
        <dbReference type="Proteomes" id="UP000664859"/>
    </source>
</evidence>
<protein>
    <submittedName>
        <fullName evidence="4">Septin-domain-containing protein</fullName>
    </submittedName>
</protein>
<evidence type="ECO:0000313" key="4">
    <source>
        <dbReference type="EMBL" id="KAG5180287.1"/>
    </source>
</evidence>